<name>A0A640VY55_9RHOB</name>
<gene>
    <name evidence="7" type="ORF">So717_42770</name>
</gene>
<dbReference type="GO" id="GO:0005524">
    <property type="term" value="F:ATP binding"/>
    <property type="evidence" value="ECO:0007669"/>
    <property type="project" value="UniProtKB-KW"/>
</dbReference>
<dbReference type="SUPFAM" id="SSF52540">
    <property type="entry name" value="P-loop containing nucleoside triphosphate hydrolases"/>
    <property type="match status" value="1"/>
</dbReference>
<protein>
    <submittedName>
        <fullName evidence="7">ABC transporter ATP-binding protein</fullName>
    </submittedName>
</protein>
<organism evidence="7 8">
    <name type="scientific">Roseobacter cerasinus</name>
    <dbReference type="NCBI Taxonomy" id="2602289"/>
    <lineage>
        <taxon>Bacteria</taxon>
        <taxon>Pseudomonadati</taxon>
        <taxon>Pseudomonadota</taxon>
        <taxon>Alphaproteobacteria</taxon>
        <taxon>Rhodobacterales</taxon>
        <taxon>Roseobacteraceae</taxon>
        <taxon>Roseobacter</taxon>
    </lineage>
</organism>
<dbReference type="InterPro" id="IPR052156">
    <property type="entry name" value="BCAA_Transport_ATP-bd_LivF"/>
</dbReference>
<dbReference type="InterPro" id="IPR027417">
    <property type="entry name" value="P-loop_NTPase"/>
</dbReference>
<dbReference type="Proteomes" id="UP000436522">
    <property type="component" value="Unassembled WGS sequence"/>
</dbReference>
<dbReference type="InterPro" id="IPR017871">
    <property type="entry name" value="ABC_transporter-like_CS"/>
</dbReference>
<proteinExistence type="inferred from homology"/>
<dbReference type="PANTHER" id="PTHR43820">
    <property type="entry name" value="HIGH-AFFINITY BRANCHED-CHAIN AMINO ACID TRANSPORT ATP-BINDING PROTEIN LIVF"/>
    <property type="match status" value="1"/>
</dbReference>
<dbReference type="AlphaFoldDB" id="A0A640VY55"/>
<dbReference type="GO" id="GO:0016887">
    <property type="term" value="F:ATP hydrolysis activity"/>
    <property type="evidence" value="ECO:0007669"/>
    <property type="project" value="InterPro"/>
</dbReference>
<dbReference type="InterPro" id="IPR003593">
    <property type="entry name" value="AAA+_ATPase"/>
</dbReference>
<evidence type="ECO:0000256" key="4">
    <source>
        <dbReference type="ARBA" id="ARBA00022840"/>
    </source>
</evidence>
<dbReference type="Gene3D" id="3.40.50.300">
    <property type="entry name" value="P-loop containing nucleotide triphosphate hydrolases"/>
    <property type="match status" value="1"/>
</dbReference>
<dbReference type="PROSITE" id="PS50893">
    <property type="entry name" value="ABC_TRANSPORTER_2"/>
    <property type="match status" value="1"/>
</dbReference>
<dbReference type="InterPro" id="IPR003439">
    <property type="entry name" value="ABC_transporter-like_ATP-bd"/>
</dbReference>
<evidence type="ECO:0000256" key="3">
    <source>
        <dbReference type="ARBA" id="ARBA00022741"/>
    </source>
</evidence>
<evidence type="ECO:0000256" key="2">
    <source>
        <dbReference type="ARBA" id="ARBA00022448"/>
    </source>
</evidence>
<keyword evidence="3" id="KW-0547">Nucleotide-binding</keyword>
<evidence type="ECO:0000256" key="5">
    <source>
        <dbReference type="ARBA" id="ARBA00022970"/>
    </source>
</evidence>
<dbReference type="CDD" id="cd03224">
    <property type="entry name" value="ABC_TM1139_LivF_branched"/>
    <property type="match status" value="1"/>
</dbReference>
<dbReference type="GO" id="GO:0015807">
    <property type="term" value="P:L-amino acid transport"/>
    <property type="evidence" value="ECO:0007669"/>
    <property type="project" value="TreeGrafter"/>
</dbReference>
<dbReference type="SMART" id="SM00382">
    <property type="entry name" value="AAA"/>
    <property type="match status" value="1"/>
</dbReference>
<keyword evidence="2" id="KW-0813">Transport</keyword>
<dbReference type="Pfam" id="PF00005">
    <property type="entry name" value="ABC_tran"/>
    <property type="match status" value="1"/>
</dbReference>
<keyword evidence="8" id="KW-1185">Reference proteome</keyword>
<dbReference type="PROSITE" id="PS00211">
    <property type="entry name" value="ABC_TRANSPORTER_1"/>
    <property type="match status" value="1"/>
</dbReference>
<evidence type="ECO:0000313" key="8">
    <source>
        <dbReference type="Proteomes" id="UP000436522"/>
    </source>
</evidence>
<dbReference type="PANTHER" id="PTHR43820:SF3">
    <property type="entry name" value="BRANCHED-CHAIN AMINO ACID TRANSPORT SYSTEM,ATP-BINDING PROTEIN"/>
    <property type="match status" value="1"/>
</dbReference>
<comment type="similarity">
    <text evidence="1">Belongs to the ABC transporter superfamily.</text>
</comment>
<sequence>MLDIQNLRVSHGPIEAVHGISLQVGAGQCVVLLGPNGAGKTSTISAICGVAQATGVIRLEGDDLTRVSVEDRIQRGIAVSPEGRRIFSNLSVEANLRIGGGIRANKGAVQDDIDRWFETFPILGERRNQPGGTLSGGEQQMLAIARALMSKPKILLLDEPSLGLAPRIVAQVFELIAQLRADGMTILLVEQNARQALRISDYAYLLNNGQVQAEGTNETLGGSENMMANLTGLG</sequence>
<dbReference type="GO" id="GO:0015658">
    <property type="term" value="F:branched-chain amino acid transmembrane transporter activity"/>
    <property type="evidence" value="ECO:0007669"/>
    <property type="project" value="TreeGrafter"/>
</dbReference>
<dbReference type="RefSeq" id="WP_159981308.1">
    <property type="nucleotide sequence ID" value="NZ_BLIV01000014.1"/>
</dbReference>
<comment type="caution">
    <text evidence="7">The sequence shown here is derived from an EMBL/GenBank/DDBJ whole genome shotgun (WGS) entry which is preliminary data.</text>
</comment>
<evidence type="ECO:0000256" key="1">
    <source>
        <dbReference type="ARBA" id="ARBA00005417"/>
    </source>
</evidence>
<keyword evidence="5" id="KW-0029">Amino-acid transport</keyword>
<accession>A0A640VY55</accession>
<dbReference type="OrthoDB" id="9806149at2"/>
<evidence type="ECO:0000313" key="7">
    <source>
        <dbReference type="EMBL" id="GFE52524.1"/>
    </source>
</evidence>
<dbReference type="EMBL" id="BLIV01000014">
    <property type="protein sequence ID" value="GFE52524.1"/>
    <property type="molecule type" value="Genomic_DNA"/>
</dbReference>
<reference evidence="7 8" key="1">
    <citation type="submission" date="2019-12" db="EMBL/GenBank/DDBJ databases">
        <title>Roseobacter cerasinus sp. nov., isolated from seawater around aquaculture.</title>
        <authorList>
            <person name="Muramatsu S."/>
            <person name="Takabe Y."/>
            <person name="Mori K."/>
            <person name="Takaichi S."/>
            <person name="Hanada S."/>
        </authorList>
    </citation>
    <scope>NUCLEOTIDE SEQUENCE [LARGE SCALE GENOMIC DNA]</scope>
    <source>
        <strain evidence="7 8">AI77</strain>
    </source>
</reference>
<evidence type="ECO:0000259" key="6">
    <source>
        <dbReference type="PROSITE" id="PS50893"/>
    </source>
</evidence>
<keyword evidence="4 7" id="KW-0067">ATP-binding</keyword>
<feature type="domain" description="ABC transporter" evidence="6">
    <location>
        <begin position="2"/>
        <end position="233"/>
    </location>
</feature>